<comment type="caution">
    <text evidence="1">The sequence shown here is derived from an EMBL/GenBank/DDBJ whole genome shotgun (WGS) entry which is preliminary data.</text>
</comment>
<keyword evidence="2" id="KW-1185">Reference proteome</keyword>
<dbReference type="RefSeq" id="WP_185034870.1">
    <property type="nucleotide sequence ID" value="NZ_BNBN01000006.1"/>
</dbReference>
<accession>A0A7X0HJH5</accession>
<dbReference type="Proteomes" id="UP000540423">
    <property type="component" value="Unassembled WGS sequence"/>
</dbReference>
<dbReference type="AlphaFoldDB" id="A0A7X0HJH5"/>
<evidence type="ECO:0000313" key="2">
    <source>
        <dbReference type="Proteomes" id="UP000540423"/>
    </source>
</evidence>
<gene>
    <name evidence="1" type="ORF">HNQ79_005130</name>
</gene>
<protein>
    <submittedName>
        <fullName evidence="1">Uncharacterized protein</fullName>
    </submittedName>
</protein>
<proteinExistence type="predicted"/>
<sequence length="287" mass="32043">MTTPLSCYSTALVDHLGPGAADRLADAVHLWVRTDAPDGTLAFSHHDRIDPGLAYADAEDWTTASRALGEQLARYASVIVVGNAFHLPWSPHHDERPVAHWFLLRGRRDDAWDVTDGFTALMPGGEQRPFEGTLGDAELCRAMTPLGRQAPHLHHRDVYALGVPTHVGDPDRYRWLRPAGGAETDWSGEWLRELPEVLEALRDRFVRDEQALHQHADDLWAAARHHEHALTRHGDPEAAAAWAQLPKALRFASESARRGRHRGGVVAEAFDTLIELTTRTVERHDQP</sequence>
<name>A0A7X0HJH5_9ACTN</name>
<organism evidence="1 2">
    <name type="scientific">Streptomyces candidus</name>
    <dbReference type="NCBI Taxonomy" id="67283"/>
    <lineage>
        <taxon>Bacteria</taxon>
        <taxon>Bacillati</taxon>
        <taxon>Actinomycetota</taxon>
        <taxon>Actinomycetes</taxon>
        <taxon>Kitasatosporales</taxon>
        <taxon>Streptomycetaceae</taxon>
        <taxon>Streptomyces</taxon>
    </lineage>
</organism>
<dbReference type="EMBL" id="JACHEM010000014">
    <property type="protein sequence ID" value="MBB6438618.1"/>
    <property type="molecule type" value="Genomic_DNA"/>
</dbReference>
<evidence type="ECO:0000313" key="1">
    <source>
        <dbReference type="EMBL" id="MBB6438618.1"/>
    </source>
</evidence>
<reference evidence="1 2" key="1">
    <citation type="submission" date="2020-08" db="EMBL/GenBank/DDBJ databases">
        <title>Genomic Encyclopedia of Type Strains, Phase IV (KMG-IV): sequencing the most valuable type-strain genomes for metagenomic binning, comparative biology and taxonomic classification.</title>
        <authorList>
            <person name="Goeker M."/>
        </authorList>
    </citation>
    <scope>NUCLEOTIDE SEQUENCE [LARGE SCALE GENOMIC DNA]</scope>
    <source>
        <strain evidence="1 2">DSM 40141</strain>
    </source>
</reference>